<name>A0AAD4PML0_9MUSC</name>
<organism evidence="2 3">
    <name type="scientific">Drosophila rubida</name>
    <dbReference type="NCBI Taxonomy" id="30044"/>
    <lineage>
        <taxon>Eukaryota</taxon>
        <taxon>Metazoa</taxon>
        <taxon>Ecdysozoa</taxon>
        <taxon>Arthropoda</taxon>
        <taxon>Hexapoda</taxon>
        <taxon>Insecta</taxon>
        <taxon>Pterygota</taxon>
        <taxon>Neoptera</taxon>
        <taxon>Endopterygota</taxon>
        <taxon>Diptera</taxon>
        <taxon>Brachycera</taxon>
        <taxon>Muscomorpha</taxon>
        <taxon>Ephydroidea</taxon>
        <taxon>Drosophilidae</taxon>
        <taxon>Drosophila</taxon>
    </lineage>
</organism>
<feature type="domain" description="Chitin-binding type-2" evidence="1">
    <location>
        <begin position="127"/>
        <end position="183"/>
    </location>
</feature>
<feature type="non-terminal residue" evidence="2">
    <location>
        <position position="1"/>
    </location>
</feature>
<dbReference type="GO" id="GO:0005576">
    <property type="term" value="C:extracellular region"/>
    <property type="evidence" value="ECO:0007669"/>
    <property type="project" value="InterPro"/>
</dbReference>
<accession>A0AAD4PML0</accession>
<comment type="caution">
    <text evidence="2">The sequence shown here is derived from an EMBL/GenBank/DDBJ whole genome shotgun (WGS) entry which is preliminary data.</text>
</comment>
<dbReference type="Pfam" id="PF01607">
    <property type="entry name" value="CBM_14"/>
    <property type="match status" value="1"/>
</dbReference>
<evidence type="ECO:0000313" key="2">
    <source>
        <dbReference type="EMBL" id="KAH8377114.1"/>
    </source>
</evidence>
<dbReference type="EMBL" id="JAJJHW010001127">
    <property type="protein sequence ID" value="KAH8377114.1"/>
    <property type="molecule type" value="Genomic_DNA"/>
</dbReference>
<dbReference type="SUPFAM" id="SSF57625">
    <property type="entry name" value="Invertebrate chitin-binding proteins"/>
    <property type="match status" value="1"/>
</dbReference>
<proteinExistence type="predicted"/>
<dbReference type="Gene3D" id="2.170.140.10">
    <property type="entry name" value="Chitin binding domain"/>
    <property type="match status" value="1"/>
</dbReference>
<dbReference type="InterPro" id="IPR002557">
    <property type="entry name" value="Chitin-bd_dom"/>
</dbReference>
<dbReference type="FunFam" id="2.170.140.10:FF:000019">
    <property type="entry name" value="Mucin 26B"/>
    <property type="match status" value="1"/>
</dbReference>
<dbReference type="Proteomes" id="UP001200034">
    <property type="component" value="Unassembled WGS sequence"/>
</dbReference>
<evidence type="ECO:0000313" key="3">
    <source>
        <dbReference type="Proteomes" id="UP001200034"/>
    </source>
</evidence>
<evidence type="ECO:0000259" key="1">
    <source>
        <dbReference type="PROSITE" id="PS50940"/>
    </source>
</evidence>
<dbReference type="SMART" id="SM00494">
    <property type="entry name" value="ChtBD2"/>
    <property type="match status" value="1"/>
</dbReference>
<dbReference type="GO" id="GO:0008061">
    <property type="term" value="F:chitin binding"/>
    <property type="evidence" value="ECO:0007669"/>
    <property type="project" value="InterPro"/>
</dbReference>
<dbReference type="AlphaFoldDB" id="A0AAD4PML0"/>
<feature type="non-terminal residue" evidence="2">
    <location>
        <position position="184"/>
    </location>
</feature>
<sequence length="184" mass="19394">CVPATTTTTTCVPATTTTTTCVPATTTTTTCPTTTTTCVDQTTTTCTPIPCAPTTTKCAEATTTACPPVVTTKCPTGASASSSGKLVHSSLKVRPVAMPHGPLPEVYQQPMQMSSASSELNMDVYTSYVCRNKPDGFMLASLTSCNNYYICRYGKPLQVSCGTKYFNALKGICDLPENTRCVQP</sequence>
<dbReference type="PROSITE" id="PS50940">
    <property type="entry name" value="CHIT_BIND_II"/>
    <property type="match status" value="1"/>
</dbReference>
<gene>
    <name evidence="2" type="ORF">KR093_003526</name>
</gene>
<protein>
    <recommendedName>
        <fullName evidence="1">Chitin-binding type-2 domain-containing protein</fullName>
    </recommendedName>
</protein>
<keyword evidence="3" id="KW-1185">Reference proteome</keyword>
<reference evidence="2" key="1">
    <citation type="journal article" date="2021" name="Mol. Ecol. Resour.">
        <title>Phylogenomic analyses of the genus Drosophila reveals genomic signals of climate adaptation.</title>
        <authorList>
            <person name="Li F."/>
            <person name="Rane R.V."/>
            <person name="Luria V."/>
            <person name="Xiong Z."/>
            <person name="Chen J."/>
            <person name="Li Z."/>
            <person name="Catullo R.A."/>
            <person name="Griffin P.C."/>
            <person name="Schiffer M."/>
            <person name="Pearce S."/>
            <person name="Lee S.F."/>
            <person name="McElroy K."/>
            <person name="Stocker A."/>
            <person name="Shirriffs J."/>
            <person name="Cockerell F."/>
            <person name="Coppin C."/>
            <person name="Sgro C.M."/>
            <person name="Karger A."/>
            <person name="Cain J.W."/>
            <person name="Weber J.A."/>
            <person name="Santpere G."/>
            <person name="Kirschner M.W."/>
            <person name="Hoffmann A.A."/>
            <person name="Oakeshott J.G."/>
            <person name="Zhang G."/>
        </authorList>
    </citation>
    <scope>NUCLEOTIDE SEQUENCE</scope>
    <source>
        <strain evidence="2">BGI-SZ-2011g</strain>
    </source>
</reference>
<dbReference type="InterPro" id="IPR036508">
    <property type="entry name" value="Chitin-bd_dom_sf"/>
</dbReference>